<protein>
    <submittedName>
        <fullName evidence="4">Uncharacterized protein LOC106175459</fullName>
    </submittedName>
</protein>
<sequence length="929" mass="104664">MNLAYLQRDAQMLLHGRHVVIIGSSVMRCVYKDLVLLLQANRYLTTAQLKAKGEKTFLGDELLMGGCLGEMVNSTKYREVRRYHGHNVMVTYYFIVRCYDDYVQQVLEDLEQMKPDVIIMSSCIWDMTSYGSNAIPAYRTNIRRLFDHLNLVLSPSSLFMWMSTLPVNKKPRGGFLEPSKAFNPYNPCNLHLDITAGNHCARLEALFHGYSVLDMCELFTQHVHLRAPDGVHWNEIAHRRITNIYLTKLSQRWHFMAPSHRILGLQPSQLRHCRSYTTDSLADRYIGYGTLYAPGLDLDNNISVPRFSFQKPLSVERSKVPSTSGKQVSNEASCKVSNNNKSDANGNAMKSSNETTEEESVSATKEVVQQSENAKMSQECENAAKATEVRKDTAESTSEGESDVKITEEIIDLTNISQDSESAITTIQESENISQTSQENDLVMKAVHEDDIPSRELQESSVIASSIPNSTSGSESKEASNADTEPETGASGSKSKEEMGMNGQVSDSDIVIVETRCKPQMSADVHESEVPVDDMAKTPTEEASQLTVIKVKSAEKEVCSSENTVDVKPMSQVQQDNTKQSRKIPLKILDGNNIETVKPSTGTALKRKLFVKKSYNVAAVKKRKTVHVNPKHRHFNSGRMQWQMDCQQVNGEFHHGPFTQHSYEERQWSGPPQDPDYMASCPQQQWNGQQGGYDKHLPPNWNQQGGYNGHCPPQDWSWQEVSCSAPNQGWNQEGYGRNVPSQGWNQEQGYKEEWNPHCGNFPSHNLNRQGGCNENFNYQEWRQQGYHCNINPPQENQGMHNYGRDIHNPAAQSGTWNQGPYCNPVPLEGDQNSGYGGDLHARSDPVRGGCTGPFWQQESGWQNNGNYQLYPETGACVNRGLQFQPPSGFAEDSLKDVAAENECAWTREPKMMFDLRTLLNRRRSRTNLV</sequence>
<gene>
    <name evidence="4" type="primary">LOC106175459</name>
</gene>
<dbReference type="SUPFAM" id="SSF52266">
    <property type="entry name" value="SGNH hydrolase"/>
    <property type="match status" value="1"/>
</dbReference>
<reference evidence="4" key="1">
    <citation type="submission" date="2025-08" db="UniProtKB">
        <authorList>
            <consortium name="RefSeq"/>
        </authorList>
    </citation>
    <scope>IDENTIFICATION</scope>
    <source>
        <tissue evidence="4">Gonads</tissue>
    </source>
</reference>
<dbReference type="AlphaFoldDB" id="A0A1S3JRH1"/>
<dbReference type="RefSeq" id="XP_013412937.1">
    <property type="nucleotide sequence ID" value="XM_013557483.1"/>
</dbReference>
<evidence type="ECO:0000313" key="4">
    <source>
        <dbReference type="RefSeq" id="XP_013412937.1"/>
    </source>
</evidence>
<feature type="region of interest" description="Disordered" evidence="2">
    <location>
        <begin position="453"/>
        <end position="508"/>
    </location>
</feature>
<feature type="compositionally biased region" description="Polar residues" evidence="2">
    <location>
        <begin position="369"/>
        <end position="380"/>
    </location>
</feature>
<dbReference type="InterPro" id="IPR036514">
    <property type="entry name" value="SGNH_hydro_sf"/>
</dbReference>
<feature type="compositionally biased region" description="Polar residues" evidence="2">
    <location>
        <begin position="320"/>
        <end position="350"/>
    </location>
</feature>
<dbReference type="OrthoDB" id="9975373at2759"/>
<proteinExistence type="inferred from homology"/>
<dbReference type="KEGG" id="lak:106175459"/>
<dbReference type="STRING" id="7574.A0A1S3JRH1"/>
<organism evidence="3 4">
    <name type="scientific">Lingula anatina</name>
    <name type="common">Brachiopod</name>
    <name type="synonym">Lingula unguis</name>
    <dbReference type="NCBI Taxonomy" id="7574"/>
    <lineage>
        <taxon>Eukaryota</taxon>
        <taxon>Metazoa</taxon>
        <taxon>Spiralia</taxon>
        <taxon>Lophotrochozoa</taxon>
        <taxon>Brachiopoda</taxon>
        <taxon>Linguliformea</taxon>
        <taxon>Lingulata</taxon>
        <taxon>Lingulida</taxon>
        <taxon>Linguloidea</taxon>
        <taxon>Lingulidae</taxon>
        <taxon>Lingula</taxon>
    </lineage>
</organism>
<dbReference type="GeneID" id="106175459"/>
<keyword evidence="3" id="KW-1185">Reference proteome</keyword>
<dbReference type="PANTHER" id="PTHR14469">
    <property type="entry name" value="SARCOMA ANTIGEN NY-SAR-23"/>
    <property type="match status" value="1"/>
</dbReference>
<feature type="compositionally biased region" description="Polar residues" evidence="2">
    <location>
        <begin position="459"/>
        <end position="474"/>
    </location>
</feature>
<evidence type="ECO:0000256" key="2">
    <source>
        <dbReference type="SAM" id="MobiDB-lite"/>
    </source>
</evidence>
<dbReference type="Proteomes" id="UP000085678">
    <property type="component" value="Unplaced"/>
</dbReference>
<name>A0A1S3JRH1_LINAN</name>
<evidence type="ECO:0000256" key="1">
    <source>
        <dbReference type="ARBA" id="ARBA00037957"/>
    </source>
</evidence>
<dbReference type="InParanoid" id="A0A1S3JRH1"/>
<dbReference type="Gene3D" id="3.40.50.1110">
    <property type="entry name" value="SGNH hydrolase"/>
    <property type="match status" value="1"/>
</dbReference>
<comment type="similarity">
    <text evidence="1">Belongs to the PC-esterase family.</text>
</comment>
<accession>A0A1S3JRH1</accession>
<dbReference type="PANTHER" id="PTHR14469:SF0">
    <property type="entry name" value="FAMILY WITH SEQUENCE SIMILARITY 113"/>
    <property type="match status" value="1"/>
</dbReference>
<evidence type="ECO:0000313" key="3">
    <source>
        <dbReference type="Proteomes" id="UP000085678"/>
    </source>
</evidence>
<feature type="region of interest" description="Disordered" evidence="2">
    <location>
        <begin position="313"/>
        <end position="406"/>
    </location>
</feature>